<evidence type="ECO:0000256" key="2">
    <source>
        <dbReference type="ARBA" id="ARBA00023242"/>
    </source>
</evidence>
<evidence type="ECO:0000313" key="4">
    <source>
        <dbReference type="EMBL" id="KAG5540199.1"/>
    </source>
</evidence>
<name>A0AAV6JNQ5_9ERIC</name>
<protein>
    <recommendedName>
        <fullName evidence="3">RST domain-containing protein</fullName>
    </recommendedName>
</protein>
<sequence>MDSKWVEVLDNGCRRVDDSNRRRAAKCAANITRASHKVFSLSPKHNSLLSKLGKRKRLGACKTNCGQSLVQNYSNYLRSGLPQRLLFYQDGEWNDFPDAIVALVRKDFQMKKAAIEVQFNGCHIILDVLYMLQVDLKTGSQKPIAWIDEAGQCFFPQSYSSGSRTYECNQSDLDKDGKFVYPEPNGTREIKLHLHIELSGANGSNLEECVEESNTHVKRVRINEKLGENRDELNVNDNCNGKSDAKMEESVKEVQQIGEHFFPRFEGDFEAVNSDIVRNMLIKGMDTSLRPEILEINRCNSNILQTRWEIFLKQAEITCKYRGDPNIQGTIIQAMFLVFCCHCYICGGVSSSSLLPFRILQESHPCQGSLNNFEGKAPSVGSTTSKTPKSPWMPLVMLFGAISSKIDPKDMKMVYDHYDSFRSKKISRDEFIKKLRLIVGDQLLRSTLTSLQCKV</sequence>
<proteinExistence type="predicted"/>
<dbReference type="Pfam" id="PF23467">
    <property type="entry name" value="WWE_5"/>
    <property type="match status" value="1"/>
</dbReference>
<dbReference type="InterPro" id="IPR022003">
    <property type="entry name" value="RST"/>
</dbReference>
<dbReference type="EMBL" id="JACTNZ010000007">
    <property type="protein sequence ID" value="KAG5540199.1"/>
    <property type="molecule type" value="Genomic_DNA"/>
</dbReference>
<dbReference type="GO" id="GO:0005634">
    <property type="term" value="C:nucleus"/>
    <property type="evidence" value="ECO:0007669"/>
    <property type="project" value="UniProtKB-SubCell"/>
</dbReference>
<keyword evidence="2" id="KW-0539">Nucleus</keyword>
<dbReference type="Pfam" id="PF12174">
    <property type="entry name" value="RST"/>
    <property type="match status" value="1"/>
</dbReference>
<dbReference type="InterPro" id="IPR044964">
    <property type="entry name" value="RCD1/SRO1-5"/>
</dbReference>
<evidence type="ECO:0000259" key="3">
    <source>
        <dbReference type="PROSITE" id="PS51879"/>
    </source>
</evidence>
<dbReference type="PROSITE" id="PS51879">
    <property type="entry name" value="RST"/>
    <property type="match status" value="1"/>
</dbReference>
<comment type="subcellular location">
    <subcellularLocation>
        <location evidence="1">Nucleus</location>
    </subcellularLocation>
</comment>
<dbReference type="InterPro" id="IPR057823">
    <property type="entry name" value="WWE_RCD1"/>
</dbReference>
<dbReference type="PANTHER" id="PTHR32263:SF5">
    <property type="entry name" value="INACTIVE POLY [ADP-RIBOSE] POLYMERASE SRO1-RELATED"/>
    <property type="match status" value="1"/>
</dbReference>
<evidence type="ECO:0000313" key="5">
    <source>
        <dbReference type="Proteomes" id="UP000823749"/>
    </source>
</evidence>
<organism evidence="4 5">
    <name type="scientific">Rhododendron griersonianum</name>
    <dbReference type="NCBI Taxonomy" id="479676"/>
    <lineage>
        <taxon>Eukaryota</taxon>
        <taxon>Viridiplantae</taxon>
        <taxon>Streptophyta</taxon>
        <taxon>Embryophyta</taxon>
        <taxon>Tracheophyta</taxon>
        <taxon>Spermatophyta</taxon>
        <taxon>Magnoliopsida</taxon>
        <taxon>eudicotyledons</taxon>
        <taxon>Gunneridae</taxon>
        <taxon>Pentapetalae</taxon>
        <taxon>asterids</taxon>
        <taxon>Ericales</taxon>
        <taxon>Ericaceae</taxon>
        <taxon>Ericoideae</taxon>
        <taxon>Rhodoreae</taxon>
        <taxon>Rhododendron</taxon>
    </lineage>
</organism>
<dbReference type="AlphaFoldDB" id="A0AAV6JNQ5"/>
<dbReference type="PANTHER" id="PTHR32263">
    <property type="entry name" value="INACTIVE POLY [ADP-RIBOSE] POLYMERASE SRO4-RELATED"/>
    <property type="match status" value="1"/>
</dbReference>
<feature type="domain" description="RST" evidence="3">
    <location>
        <begin position="386"/>
        <end position="455"/>
    </location>
</feature>
<reference evidence="4" key="1">
    <citation type="submission" date="2020-08" db="EMBL/GenBank/DDBJ databases">
        <title>Plant Genome Project.</title>
        <authorList>
            <person name="Zhang R.-G."/>
        </authorList>
    </citation>
    <scope>NUCLEOTIDE SEQUENCE</scope>
    <source>
        <strain evidence="4">WSP0</strain>
        <tissue evidence="4">Leaf</tissue>
    </source>
</reference>
<accession>A0AAV6JNQ5</accession>
<comment type="caution">
    <text evidence="4">The sequence shown here is derived from an EMBL/GenBank/DDBJ whole genome shotgun (WGS) entry which is preliminary data.</text>
</comment>
<gene>
    <name evidence="4" type="ORF">RHGRI_020432</name>
</gene>
<keyword evidence="5" id="KW-1185">Reference proteome</keyword>
<dbReference type="Proteomes" id="UP000823749">
    <property type="component" value="Chromosome 7"/>
</dbReference>
<evidence type="ECO:0000256" key="1">
    <source>
        <dbReference type="ARBA" id="ARBA00004123"/>
    </source>
</evidence>